<organism evidence="2 3">
    <name type="scientific">Sediminibacillus halophilus</name>
    <dbReference type="NCBI Taxonomy" id="482461"/>
    <lineage>
        <taxon>Bacteria</taxon>
        <taxon>Bacillati</taxon>
        <taxon>Bacillota</taxon>
        <taxon>Bacilli</taxon>
        <taxon>Bacillales</taxon>
        <taxon>Bacillaceae</taxon>
        <taxon>Sediminibacillus</taxon>
    </lineage>
</organism>
<proteinExistence type="predicted"/>
<dbReference type="AlphaFoldDB" id="A0A1G9T507"/>
<evidence type="ECO:0000256" key="1">
    <source>
        <dbReference type="SAM" id="Coils"/>
    </source>
</evidence>
<dbReference type="OrthoDB" id="2961518at2"/>
<reference evidence="3" key="1">
    <citation type="submission" date="2016-10" db="EMBL/GenBank/DDBJ databases">
        <authorList>
            <person name="Varghese N."/>
            <person name="Submissions S."/>
        </authorList>
    </citation>
    <scope>NUCLEOTIDE SEQUENCE [LARGE SCALE GENOMIC DNA]</scope>
    <source>
        <strain evidence="3">CGMCC 1.6199</strain>
    </source>
</reference>
<keyword evidence="3" id="KW-1185">Reference proteome</keyword>
<dbReference type="RefSeq" id="WP_074599362.1">
    <property type="nucleotide sequence ID" value="NZ_FNHF01000003.1"/>
</dbReference>
<dbReference type="EMBL" id="FNHF01000003">
    <property type="protein sequence ID" value="SDM42708.1"/>
    <property type="molecule type" value="Genomic_DNA"/>
</dbReference>
<evidence type="ECO:0000313" key="2">
    <source>
        <dbReference type="EMBL" id="SDM42708.1"/>
    </source>
</evidence>
<evidence type="ECO:0000313" key="3">
    <source>
        <dbReference type="Proteomes" id="UP000182347"/>
    </source>
</evidence>
<accession>A0A1G9T507</accession>
<feature type="coiled-coil region" evidence="1">
    <location>
        <begin position="178"/>
        <end position="233"/>
    </location>
</feature>
<keyword evidence="1" id="KW-0175">Coiled coil</keyword>
<protein>
    <submittedName>
        <fullName evidence="2">Uncharacterized protein</fullName>
    </submittedName>
</protein>
<sequence length="310" mass="36017">MKKISIYGIVEEVLEEGTSSVEISKQTSAYSRKFKEILNGLRIDPQYFKKQGSKKSEYEIPIEAKGAVKNLLLSYTSSPMKSVRKGKFEHLTFQDLKGIVECIKILLSYTLQGKTLLVELNKLDTLTQFNVKKSFSQMKDESIKELIEETESMLCPNFNNMLNQEDRVFLTNHYMLEIKHLNKRLREIIDIVHELREEEVLLTSDLKSKQGEITAKEERLEIHEQVVKELLEKGEDDELYLSNLKELKEVTGIKNEEMVVKELKELANNNEGTSHFKIVTNEDADLGQKFRTSEEVINEAVRLYYENREI</sequence>
<name>A0A1G9T507_9BACI</name>
<gene>
    <name evidence="2" type="ORF">SAMN05216244_2436</name>
</gene>
<dbReference type="Proteomes" id="UP000182347">
    <property type="component" value="Unassembled WGS sequence"/>
</dbReference>